<sequence>MLKIPKRTLDRIREGIKKYQKVMQTLQERDVSEADTVTVVKDILADVFGYDKYLELTGEQQIRGTFCDLAVKIDNKIKYLIEVKAAGVDLNETHLRQVVNYGAQEGIEWIVLTNGTCWHLYRIKFAQPIEHEEVAAFSFDEIDLRKEDDQRKTFLLSREAIVDDAMAAYHSQSQLFNRYTISQVLLLDPVVSVVRREFRRLFPDIRVDKDEIATVLTEEILKREVVESEKAKDAATKVKRTANRVARQAEKAKKKAAEKNGAGDLVASPAPQSVEAPAAEATPEVHAAD</sequence>
<evidence type="ECO:0000259" key="2">
    <source>
        <dbReference type="Pfam" id="PF13588"/>
    </source>
</evidence>
<feature type="compositionally biased region" description="Low complexity" evidence="1">
    <location>
        <begin position="274"/>
        <end position="289"/>
    </location>
</feature>
<evidence type="ECO:0000313" key="3">
    <source>
        <dbReference type="EMBL" id="QDU35779.1"/>
    </source>
</evidence>
<dbReference type="Pfam" id="PF13588">
    <property type="entry name" value="HSDR_N_2"/>
    <property type="match status" value="1"/>
</dbReference>
<dbReference type="EMBL" id="CP036275">
    <property type="protein sequence ID" value="QDU35779.1"/>
    <property type="molecule type" value="Genomic_DNA"/>
</dbReference>
<dbReference type="KEGG" id="mri:Mal4_00610"/>
<dbReference type="Proteomes" id="UP000320496">
    <property type="component" value="Chromosome"/>
</dbReference>
<dbReference type="RefSeq" id="WP_145366480.1">
    <property type="nucleotide sequence ID" value="NZ_CP036275.1"/>
</dbReference>
<feature type="domain" description="Type I restriction enzyme R protein N-terminal" evidence="2">
    <location>
        <begin position="63"/>
        <end position="124"/>
    </location>
</feature>
<proteinExistence type="predicted"/>
<feature type="compositionally biased region" description="Basic and acidic residues" evidence="1">
    <location>
        <begin position="247"/>
        <end position="258"/>
    </location>
</feature>
<evidence type="ECO:0000256" key="1">
    <source>
        <dbReference type="SAM" id="MobiDB-lite"/>
    </source>
</evidence>
<feature type="region of interest" description="Disordered" evidence="1">
    <location>
        <begin position="236"/>
        <end position="289"/>
    </location>
</feature>
<dbReference type="AlphaFoldDB" id="A0A517Z046"/>
<evidence type="ECO:0000313" key="4">
    <source>
        <dbReference type="Proteomes" id="UP000320496"/>
    </source>
</evidence>
<name>A0A517Z046_9PLAN</name>
<accession>A0A517Z046</accession>
<gene>
    <name evidence="3" type="ORF">Mal4_00610</name>
</gene>
<dbReference type="InterPro" id="IPR029464">
    <property type="entry name" value="HSDR_N"/>
</dbReference>
<dbReference type="OrthoDB" id="570928at2"/>
<keyword evidence="4" id="KW-1185">Reference proteome</keyword>
<organism evidence="3 4">
    <name type="scientific">Maioricimonas rarisocia</name>
    <dbReference type="NCBI Taxonomy" id="2528026"/>
    <lineage>
        <taxon>Bacteria</taxon>
        <taxon>Pseudomonadati</taxon>
        <taxon>Planctomycetota</taxon>
        <taxon>Planctomycetia</taxon>
        <taxon>Planctomycetales</taxon>
        <taxon>Planctomycetaceae</taxon>
        <taxon>Maioricimonas</taxon>
    </lineage>
</organism>
<protein>
    <recommendedName>
        <fullName evidence="2">Type I restriction enzyme R protein N-terminal domain-containing protein</fullName>
    </recommendedName>
</protein>
<reference evidence="3 4" key="1">
    <citation type="submission" date="2019-02" db="EMBL/GenBank/DDBJ databases">
        <title>Deep-cultivation of Planctomycetes and their phenomic and genomic characterization uncovers novel biology.</title>
        <authorList>
            <person name="Wiegand S."/>
            <person name="Jogler M."/>
            <person name="Boedeker C."/>
            <person name="Pinto D."/>
            <person name="Vollmers J."/>
            <person name="Rivas-Marin E."/>
            <person name="Kohn T."/>
            <person name="Peeters S.H."/>
            <person name="Heuer A."/>
            <person name="Rast P."/>
            <person name="Oberbeckmann S."/>
            <person name="Bunk B."/>
            <person name="Jeske O."/>
            <person name="Meyerdierks A."/>
            <person name="Storesund J.E."/>
            <person name="Kallscheuer N."/>
            <person name="Luecker S."/>
            <person name="Lage O.M."/>
            <person name="Pohl T."/>
            <person name="Merkel B.J."/>
            <person name="Hornburger P."/>
            <person name="Mueller R.-W."/>
            <person name="Bruemmer F."/>
            <person name="Labrenz M."/>
            <person name="Spormann A.M."/>
            <person name="Op den Camp H."/>
            <person name="Overmann J."/>
            <person name="Amann R."/>
            <person name="Jetten M.S.M."/>
            <person name="Mascher T."/>
            <person name="Medema M.H."/>
            <person name="Devos D.P."/>
            <person name="Kaster A.-K."/>
            <person name="Ovreas L."/>
            <person name="Rohde M."/>
            <person name="Galperin M.Y."/>
            <person name="Jogler C."/>
        </authorList>
    </citation>
    <scope>NUCLEOTIDE SEQUENCE [LARGE SCALE GENOMIC DNA]</scope>
    <source>
        <strain evidence="3 4">Mal4</strain>
    </source>
</reference>